<dbReference type="PANTHER" id="PTHR18849:SF0">
    <property type="entry name" value="CILIA- AND FLAGELLA-ASSOCIATED PROTEIN 410-RELATED"/>
    <property type="match status" value="1"/>
</dbReference>
<dbReference type="InterPro" id="IPR001611">
    <property type="entry name" value="Leu-rich_rpt"/>
</dbReference>
<evidence type="ECO:0000313" key="6">
    <source>
        <dbReference type="Proteomes" id="UP001190700"/>
    </source>
</evidence>
<reference evidence="5 6" key="1">
    <citation type="journal article" date="2015" name="Genome Biol. Evol.">
        <title>Comparative Genomics of a Bacterivorous Green Alga Reveals Evolutionary Causalities and Consequences of Phago-Mixotrophic Mode of Nutrition.</title>
        <authorList>
            <person name="Burns J.A."/>
            <person name="Paasch A."/>
            <person name="Narechania A."/>
            <person name="Kim E."/>
        </authorList>
    </citation>
    <scope>NUCLEOTIDE SEQUENCE [LARGE SCALE GENOMIC DNA]</scope>
    <source>
        <strain evidence="5 6">PLY_AMNH</strain>
    </source>
</reference>
<proteinExistence type="predicted"/>
<comment type="caution">
    <text evidence="5">The sequence shown here is derived from an EMBL/GenBank/DDBJ whole genome shotgun (WGS) entry which is preliminary data.</text>
</comment>
<keyword evidence="3" id="KW-0677">Repeat</keyword>
<feature type="compositionally biased region" description="Acidic residues" evidence="4">
    <location>
        <begin position="19"/>
        <end position="30"/>
    </location>
</feature>
<evidence type="ECO:0000256" key="1">
    <source>
        <dbReference type="ARBA" id="ARBA00004430"/>
    </source>
</evidence>
<dbReference type="PANTHER" id="PTHR18849">
    <property type="entry name" value="LEUCINE RICH REPEAT PROTEIN"/>
    <property type="match status" value="1"/>
</dbReference>
<dbReference type="AlphaFoldDB" id="A0AAE0GHY1"/>
<keyword evidence="6" id="KW-1185">Reference proteome</keyword>
<name>A0AAE0GHY1_9CHLO</name>
<comment type="subcellular location">
    <subcellularLocation>
        <location evidence="1">Cytoplasm</location>
        <location evidence="1">Cytoskeleton</location>
        <location evidence="1">Cilium axoneme</location>
    </subcellularLocation>
</comment>
<dbReference type="Proteomes" id="UP001190700">
    <property type="component" value="Unassembled WGS sequence"/>
</dbReference>
<dbReference type="GO" id="GO:0005930">
    <property type="term" value="C:axoneme"/>
    <property type="evidence" value="ECO:0007669"/>
    <property type="project" value="UniProtKB-SubCell"/>
</dbReference>
<dbReference type="PROSITE" id="PS51450">
    <property type="entry name" value="LRR"/>
    <property type="match status" value="3"/>
</dbReference>
<protein>
    <submittedName>
        <fullName evidence="5">Uncharacterized protein</fullName>
    </submittedName>
</protein>
<evidence type="ECO:0000256" key="4">
    <source>
        <dbReference type="SAM" id="MobiDB-lite"/>
    </source>
</evidence>
<dbReference type="SUPFAM" id="SSF52058">
    <property type="entry name" value="L domain-like"/>
    <property type="match status" value="1"/>
</dbReference>
<organism evidence="5 6">
    <name type="scientific">Cymbomonas tetramitiformis</name>
    <dbReference type="NCBI Taxonomy" id="36881"/>
    <lineage>
        <taxon>Eukaryota</taxon>
        <taxon>Viridiplantae</taxon>
        <taxon>Chlorophyta</taxon>
        <taxon>Pyramimonadophyceae</taxon>
        <taxon>Pyramimonadales</taxon>
        <taxon>Pyramimonadaceae</taxon>
        <taxon>Cymbomonas</taxon>
    </lineage>
</organism>
<feature type="region of interest" description="Disordered" evidence="4">
    <location>
        <begin position="1"/>
        <end position="34"/>
    </location>
</feature>
<accession>A0AAE0GHY1</accession>
<gene>
    <name evidence="5" type="ORF">CYMTET_13704</name>
</gene>
<dbReference type="EMBL" id="LGRX02005503">
    <property type="protein sequence ID" value="KAK3278353.1"/>
    <property type="molecule type" value="Genomic_DNA"/>
</dbReference>
<evidence type="ECO:0000256" key="3">
    <source>
        <dbReference type="ARBA" id="ARBA00022737"/>
    </source>
</evidence>
<keyword evidence="2" id="KW-0433">Leucine-rich repeat</keyword>
<evidence type="ECO:0000313" key="5">
    <source>
        <dbReference type="EMBL" id="KAK3278353.1"/>
    </source>
</evidence>
<dbReference type="InterPro" id="IPR032675">
    <property type="entry name" value="LRR_dom_sf"/>
</dbReference>
<dbReference type="Gene3D" id="3.80.10.10">
    <property type="entry name" value="Ribonuclease Inhibitor"/>
    <property type="match status" value="1"/>
</dbReference>
<evidence type="ECO:0000256" key="2">
    <source>
        <dbReference type="ARBA" id="ARBA00022614"/>
    </source>
</evidence>
<sequence>MVRSSAKPASKALPKVDEDSTDIEFGDELEDNRKATEQEVLELMEEEEQDKPSQTLSLDLIGKRNLLPGVLEKSLEERNEAVKEMTHIRVDRERVNSLGSCLHQFKTLTNLYLQHNRLPNLKALLSVQTLRFLTVAHNKLKNLDGLEEMRSLLFLDVSHNDIPSVEELIETLPPSLAFLNYEGNPFADSPGRLYIMIERHPSTLDVSALLPIAALSLL</sequence>